<dbReference type="STRING" id="6182.A0A4Z2CPQ7"/>
<dbReference type="InterPro" id="IPR002048">
    <property type="entry name" value="EF_hand_dom"/>
</dbReference>
<dbReference type="Pfam" id="PF13499">
    <property type="entry name" value="EF-hand_7"/>
    <property type="match status" value="1"/>
</dbReference>
<accession>A0A4Z2CPQ7</accession>
<evidence type="ECO:0000256" key="1">
    <source>
        <dbReference type="ARBA" id="ARBA00022837"/>
    </source>
</evidence>
<keyword evidence="1" id="KW-0106">Calcium</keyword>
<dbReference type="EMBL" id="SKCS01000475">
    <property type="protein sequence ID" value="TNN06206.1"/>
    <property type="molecule type" value="Genomic_DNA"/>
</dbReference>
<reference evidence="3 4" key="1">
    <citation type="submission" date="2019-03" db="EMBL/GenBank/DDBJ databases">
        <title>An improved genome assembly of the fluke Schistosoma japonicum.</title>
        <authorList>
            <person name="Hu W."/>
            <person name="Luo F."/>
            <person name="Yin M."/>
            <person name="Mo X."/>
            <person name="Sun C."/>
            <person name="Wu Q."/>
            <person name="Zhu B."/>
            <person name="Xiang M."/>
            <person name="Wang J."/>
            <person name="Wang Y."/>
            <person name="Zhang T."/>
            <person name="Xu B."/>
            <person name="Zheng H."/>
            <person name="Feng Z."/>
        </authorList>
    </citation>
    <scope>NUCLEOTIDE SEQUENCE [LARGE SCALE GENOMIC DNA]</scope>
    <source>
        <strain evidence="3">HuSjv2</strain>
        <tissue evidence="3">Worms</tissue>
    </source>
</reference>
<gene>
    <name evidence="3" type="ORF">EWB00_008533</name>
</gene>
<dbReference type="SUPFAM" id="SSF47473">
    <property type="entry name" value="EF-hand"/>
    <property type="match status" value="1"/>
</dbReference>
<dbReference type="InterPro" id="IPR011992">
    <property type="entry name" value="EF-hand-dom_pair"/>
</dbReference>
<dbReference type="OrthoDB" id="293868at2759"/>
<dbReference type="PROSITE" id="PS50222">
    <property type="entry name" value="EF_HAND_2"/>
    <property type="match status" value="1"/>
</dbReference>
<dbReference type="Proteomes" id="UP000311919">
    <property type="component" value="Unassembled WGS sequence"/>
</dbReference>
<organism evidence="3 4">
    <name type="scientific">Schistosoma japonicum</name>
    <name type="common">Blood fluke</name>
    <dbReference type="NCBI Taxonomy" id="6182"/>
    <lineage>
        <taxon>Eukaryota</taxon>
        <taxon>Metazoa</taxon>
        <taxon>Spiralia</taxon>
        <taxon>Lophotrochozoa</taxon>
        <taxon>Platyhelminthes</taxon>
        <taxon>Trematoda</taxon>
        <taxon>Digenea</taxon>
        <taxon>Strigeidida</taxon>
        <taxon>Schistosomatoidea</taxon>
        <taxon>Schistosomatidae</taxon>
        <taxon>Schistosoma</taxon>
    </lineage>
</organism>
<name>A0A4Z2CPQ7_SCHJA</name>
<dbReference type="CDD" id="cd00051">
    <property type="entry name" value="EFh"/>
    <property type="match status" value="1"/>
</dbReference>
<keyword evidence="4" id="KW-1185">Reference proteome</keyword>
<dbReference type="PROSITE" id="PS00018">
    <property type="entry name" value="EF_HAND_1"/>
    <property type="match status" value="1"/>
</dbReference>
<dbReference type="Gene3D" id="1.10.238.10">
    <property type="entry name" value="EF-hand"/>
    <property type="match status" value="1"/>
</dbReference>
<proteinExistence type="predicted"/>
<protein>
    <submittedName>
        <fullName evidence="3">Putative calmodulin</fullName>
    </submittedName>
</protein>
<evidence type="ECO:0000313" key="4">
    <source>
        <dbReference type="Proteomes" id="UP000311919"/>
    </source>
</evidence>
<dbReference type="InterPro" id="IPR018247">
    <property type="entry name" value="EF_Hand_1_Ca_BS"/>
</dbReference>
<dbReference type="GO" id="GO:0005509">
    <property type="term" value="F:calcium ion binding"/>
    <property type="evidence" value="ECO:0007669"/>
    <property type="project" value="InterPro"/>
</dbReference>
<feature type="domain" description="EF-hand" evidence="2">
    <location>
        <begin position="1"/>
        <end position="31"/>
    </location>
</feature>
<evidence type="ECO:0000259" key="2">
    <source>
        <dbReference type="PROSITE" id="PS50222"/>
    </source>
</evidence>
<sequence>MRTMFDHMDKNHNGYVTPKELKCYLRANNIKVTNKEVKEFFNSALVANLFIIPYVKTFGIQSYHNI</sequence>
<dbReference type="AlphaFoldDB" id="A0A4Z2CPQ7"/>
<comment type="caution">
    <text evidence="3">The sequence shown here is derived from an EMBL/GenBank/DDBJ whole genome shotgun (WGS) entry which is preliminary data.</text>
</comment>
<evidence type="ECO:0000313" key="3">
    <source>
        <dbReference type="EMBL" id="TNN06206.1"/>
    </source>
</evidence>